<keyword evidence="2" id="KW-0963">Cytoplasm</keyword>
<organism evidence="4 5">
    <name type="scientific">Gopherus agassizii</name>
    <name type="common">Agassiz's desert tortoise</name>
    <dbReference type="NCBI Taxonomy" id="38772"/>
    <lineage>
        <taxon>Eukaryota</taxon>
        <taxon>Metazoa</taxon>
        <taxon>Chordata</taxon>
        <taxon>Craniata</taxon>
        <taxon>Vertebrata</taxon>
        <taxon>Euteleostomi</taxon>
        <taxon>Archelosauria</taxon>
        <taxon>Testudinata</taxon>
        <taxon>Testudines</taxon>
        <taxon>Cryptodira</taxon>
        <taxon>Durocryptodira</taxon>
        <taxon>Testudinoidea</taxon>
        <taxon>Testudinidae</taxon>
        <taxon>Gopherus</taxon>
    </lineage>
</organism>
<dbReference type="Gene3D" id="3.80.10.10">
    <property type="entry name" value="Ribonuclease Inhibitor"/>
    <property type="match status" value="1"/>
</dbReference>
<accession>A0A452IDZ6</accession>
<dbReference type="InterPro" id="IPR050637">
    <property type="entry name" value="NLRP_innate_immun_reg"/>
</dbReference>
<dbReference type="SMART" id="SM00368">
    <property type="entry name" value="LRR_RI"/>
    <property type="match status" value="2"/>
</dbReference>
<keyword evidence="3" id="KW-0677">Repeat</keyword>
<dbReference type="Proteomes" id="UP000291020">
    <property type="component" value="Unassembled WGS sequence"/>
</dbReference>
<sequence length="87" mass="9295">MPLKVWSPVLQCLGSPVHSMIPLLCISLSCSLQGCHLTEAGCADLATVLRTNQSLTKLELSDNELGDVGVQLLCEGLKQNCKLQSLS</sequence>
<reference evidence="4" key="3">
    <citation type="submission" date="2025-09" db="UniProtKB">
        <authorList>
            <consortium name="Ensembl"/>
        </authorList>
    </citation>
    <scope>IDENTIFICATION</scope>
</reference>
<dbReference type="GO" id="GO:0005737">
    <property type="term" value="C:cytoplasm"/>
    <property type="evidence" value="ECO:0007669"/>
    <property type="project" value="UniProtKB-SubCell"/>
</dbReference>
<comment type="subcellular location">
    <subcellularLocation>
        <location evidence="1">Cytoplasm</location>
    </subcellularLocation>
</comment>
<evidence type="ECO:0000313" key="4">
    <source>
        <dbReference type="Ensembl" id="ENSGAGP00000025720.1"/>
    </source>
</evidence>
<dbReference type="PANTHER" id="PTHR45690">
    <property type="entry name" value="NACHT, LRR AND PYD DOMAINS-CONTAINING PROTEIN 12"/>
    <property type="match status" value="1"/>
</dbReference>
<dbReference type="PANTHER" id="PTHR45690:SF19">
    <property type="entry name" value="NACHT, LRR AND PYD DOMAINS-CONTAINING PROTEIN 3"/>
    <property type="match status" value="1"/>
</dbReference>
<name>A0A452IDZ6_9SAUR</name>
<dbReference type="PROSITE" id="PS51257">
    <property type="entry name" value="PROKAR_LIPOPROTEIN"/>
    <property type="match status" value="1"/>
</dbReference>
<dbReference type="Ensembl" id="ENSGAGT00000029261.1">
    <property type="protein sequence ID" value="ENSGAGP00000025720.1"/>
    <property type="gene ID" value="ENSGAGG00000018772.1"/>
</dbReference>
<dbReference type="Pfam" id="PF13516">
    <property type="entry name" value="LRR_6"/>
    <property type="match status" value="1"/>
</dbReference>
<proteinExistence type="predicted"/>
<dbReference type="SUPFAM" id="SSF52047">
    <property type="entry name" value="RNI-like"/>
    <property type="match status" value="1"/>
</dbReference>
<dbReference type="InterPro" id="IPR032675">
    <property type="entry name" value="LRR_dom_sf"/>
</dbReference>
<dbReference type="STRING" id="38772.ENSGAGP00000025720"/>
<evidence type="ECO:0000256" key="1">
    <source>
        <dbReference type="ARBA" id="ARBA00004496"/>
    </source>
</evidence>
<dbReference type="AlphaFoldDB" id="A0A452IDZ6"/>
<evidence type="ECO:0000256" key="3">
    <source>
        <dbReference type="ARBA" id="ARBA00022737"/>
    </source>
</evidence>
<reference evidence="5" key="1">
    <citation type="journal article" date="2017" name="PLoS ONE">
        <title>The Agassiz's desert tortoise genome provides a resource for the conservation of a threatened species.</title>
        <authorList>
            <person name="Tollis M."/>
            <person name="DeNardo D.F."/>
            <person name="Cornelius J.A."/>
            <person name="Dolby G.A."/>
            <person name="Edwards T."/>
            <person name="Henen B.T."/>
            <person name="Karl A.E."/>
            <person name="Murphy R.W."/>
            <person name="Kusumi K."/>
        </authorList>
    </citation>
    <scope>NUCLEOTIDE SEQUENCE [LARGE SCALE GENOMIC DNA]</scope>
</reference>
<evidence type="ECO:0000256" key="2">
    <source>
        <dbReference type="ARBA" id="ARBA00022490"/>
    </source>
</evidence>
<dbReference type="InterPro" id="IPR001611">
    <property type="entry name" value="Leu-rich_rpt"/>
</dbReference>
<protein>
    <submittedName>
        <fullName evidence="4">Uncharacterized protein</fullName>
    </submittedName>
</protein>
<keyword evidence="5" id="KW-1185">Reference proteome</keyword>
<evidence type="ECO:0000313" key="5">
    <source>
        <dbReference type="Proteomes" id="UP000291020"/>
    </source>
</evidence>
<reference evidence="4" key="2">
    <citation type="submission" date="2025-08" db="UniProtKB">
        <authorList>
            <consortium name="Ensembl"/>
        </authorList>
    </citation>
    <scope>IDENTIFICATION</scope>
</reference>